<dbReference type="Proteomes" id="UP000076661">
    <property type="component" value="Unassembled WGS sequence"/>
</dbReference>
<feature type="compositionally biased region" description="Polar residues" evidence="1">
    <location>
        <begin position="76"/>
        <end position="86"/>
    </location>
</feature>
<comment type="caution">
    <text evidence="2">The sequence shown here is derived from an EMBL/GenBank/DDBJ whole genome shotgun (WGS) entry which is preliminary data.</text>
</comment>
<dbReference type="AlphaFoldDB" id="A0A162CI52"/>
<evidence type="ECO:0008006" key="4">
    <source>
        <dbReference type="Google" id="ProtNLM"/>
    </source>
</evidence>
<evidence type="ECO:0000256" key="1">
    <source>
        <dbReference type="SAM" id="MobiDB-lite"/>
    </source>
</evidence>
<feature type="region of interest" description="Disordered" evidence="1">
    <location>
        <begin position="57"/>
        <end position="86"/>
    </location>
</feature>
<feature type="compositionally biased region" description="Basic and acidic residues" evidence="1">
    <location>
        <begin position="60"/>
        <end position="74"/>
    </location>
</feature>
<accession>A0A162CI52</accession>
<dbReference type="RefSeq" id="WP_063380412.1">
    <property type="nucleotide sequence ID" value="NZ_AUXX01000009.1"/>
</dbReference>
<evidence type="ECO:0000313" key="3">
    <source>
        <dbReference type="Proteomes" id="UP000076661"/>
    </source>
</evidence>
<organism evidence="2 3">
    <name type="scientific">Pseudoalteromonas luteoviolacea S4060-1</name>
    <dbReference type="NCBI Taxonomy" id="1365257"/>
    <lineage>
        <taxon>Bacteria</taxon>
        <taxon>Pseudomonadati</taxon>
        <taxon>Pseudomonadota</taxon>
        <taxon>Gammaproteobacteria</taxon>
        <taxon>Alteromonadales</taxon>
        <taxon>Pseudoalteromonadaceae</taxon>
        <taxon>Pseudoalteromonas</taxon>
    </lineage>
</organism>
<evidence type="ECO:0000313" key="2">
    <source>
        <dbReference type="EMBL" id="KZN68354.1"/>
    </source>
</evidence>
<reference evidence="2 3" key="1">
    <citation type="submission" date="2013-07" db="EMBL/GenBank/DDBJ databases">
        <title>Comparative Genomic and Metabolomic Analysis of Twelve Strains of Pseudoalteromonas luteoviolacea.</title>
        <authorList>
            <person name="Vynne N.G."/>
            <person name="Mansson M."/>
            <person name="Gram L."/>
        </authorList>
    </citation>
    <scope>NUCLEOTIDE SEQUENCE [LARGE SCALE GENOMIC DNA]</scope>
    <source>
        <strain evidence="2 3">S4060-1</strain>
    </source>
</reference>
<dbReference type="PROSITE" id="PS51257">
    <property type="entry name" value="PROKAR_LIPOPROTEIN"/>
    <property type="match status" value="1"/>
</dbReference>
<gene>
    <name evidence="2" type="ORF">N478_14405</name>
</gene>
<dbReference type="PATRIC" id="fig|1365257.3.peg.1291"/>
<protein>
    <recommendedName>
        <fullName evidence="4">Lipoprotein</fullName>
    </recommendedName>
</protein>
<sequence>MKFIPISIAIVLLAGCNSTTSTDSQNAAVNNNSTADNGLICSREARTGTRFGKRTCRTQEQIDRQEEEAKRMLDSRGNNTGAQGGL</sequence>
<dbReference type="EMBL" id="AUXX01000009">
    <property type="protein sequence ID" value="KZN68354.1"/>
    <property type="molecule type" value="Genomic_DNA"/>
</dbReference>
<name>A0A162CI52_9GAMM</name>
<proteinExistence type="predicted"/>